<gene>
    <name evidence="1" type="ORF">EV420DRAFT_1488344</name>
</gene>
<accession>A0AA39J2L3</accession>
<comment type="caution">
    <text evidence="1">The sequence shown here is derived from an EMBL/GenBank/DDBJ whole genome shotgun (WGS) entry which is preliminary data.</text>
</comment>
<dbReference type="GeneID" id="85354158"/>
<evidence type="ECO:0000313" key="1">
    <source>
        <dbReference type="EMBL" id="KAK0434976.1"/>
    </source>
</evidence>
<reference evidence="1" key="1">
    <citation type="submission" date="2023-06" db="EMBL/GenBank/DDBJ databases">
        <authorList>
            <consortium name="Lawrence Berkeley National Laboratory"/>
            <person name="Ahrendt S."/>
            <person name="Sahu N."/>
            <person name="Indic B."/>
            <person name="Wong-Bajracharya J."/>
            <person name="Merenyi Z."/>
            <person name="Ke H.-M."/>
            <person name="Monk M."/>
            <person name="Kocsube S."/>
            <person name="Drula E."/>
            <person name="Lipzen A."/>
            <person name="Balint B."/>
            <person name="Henrissat B."/>
            <person name="Andreopoulos B."/>
            <person name="Martin F.M."/>
            <person name="Harder C.B."/>
            <person name="Rigling D."/>
            <person name="Ford K.L."/>
            <person name="Foster G.D."/>
            <person name="Pangilinan J."/>
            <person name="Papanicolaou A."/>
            <person name="Barry K."/>
            <person name="LaButti K."/>
            <person name="Viragh M."/>
            <person name="Koriabine M."/>
            <person name="Yan M."/>
            <person name="Riley R."/>
            <person name="Champramary S."/>
            <person name="Plett K.L."/>
            <person name="Tsai I.J."/>
            <person name="Slot J."/>
            <person name="Sipos G."/>
            <person name="Plett J."/>
            <person name="Nagy L.G."/>
            <person name="Grigoriev I.V."/>
        </authorList>
    </citation>
    <scope>NUCLEOTIDE SEQUENCE</scope>
    <source>
        <strain evidence="1">CCBAS 213</strain>
    </source>
</reference>
<evidence type="ECO:0000313" key="2">
    <source>
        <dbReference type="Proteomes" id="UP001175211"/>
    </source>
</evidence>
<sequence length="200" mass="22761">MYYRRWNRGNYQEHCSAWRRISGRDRNEYGGEAIWEVGWRQARLEAFCLVRAVKTDTTFAWCTSCTVQQSMSCFMASRPETGRLGTVVRRAVLFRESVWYGVRGPDPIGVLKGCELGVGVRRWGTGVEPMVARFGGGFSVPPMVNPLKPFLYSNAPLPFLAADRVTPHQPGLALEPSFHPRINRVLVLHFPWTSMIPTER</sequence>
<name>A0AA39J2L3_ARMTA</name>
<keyword evidence="2" id="KW-1185">Reference proteome</keyword>
<dbReference type="EMBL" id="JAUEPS010000168">
    <property type="protein sequence ID" value="KAK0434976.1"/>
    <property type="molecule type" value="Genomic_DNA"/>
</dbReference>
<proteinExistence type="predicted"/>
<dbReference type="Proteomes" id="UP001175211">
    <property type="component" value="Unassembled WGS sequence"/>
</dbReference>
<organism evidence="1 2">
    <name type="scientific">Armillaria tabescens</name>
    <name type="common">Ringless honey mushroom</name>
    <name type="synonym">Agaricus tabescens</name>
    <dbReference type="NCBI Taxonomy" id="1929756"/>
    <lineage>
        <taxon>Eukaryota</taxon>
        <taxon>Fungi</taxon>
        <taxon>Dikarya</taxon>
        <taxon>Basidiomycota</taxon>
        <taxon>Agaricomycotina</taxon>
        <taxon>Agaricomycetes</taxon>
        <taxon>Agaricomycetidae</taxon>
        <taxon>Agaricales</taxon>
        <taxon>Marasmiineae</taxon>
        <taxon>Physalacriaceae</taxon>
        <taxon>Desarmillaria</taxon>
    </lineage>
</organism>
<dbReference type="AlphaFoldDB" id="A0AA39J2L3"/>
<dbReference type="RefSeq" id="XP_060321833.1">
    <property type="nucleotide sequence ID" value="XM_060470610.1"/>
</dbReference>
<protein>
    <submittedName>
        <fullName evidence="1">Uncharacterized protein</fullName>
    </submittedName>
</protein>